<evidence type="ECO:0000256" key="1">
    <source>
        <dbReference type="SAM" id="MobiDB-lite"/>
    </source>
</evidence>
<organism evidence="2">
    <name type="scientific">Culex pipiens</name>
    <name type="common">House mosquito</name>
    <dbReference type="NCBI Taxonomy" id="7175"/>
    <lineage>
        <taxon>Eukaryota</taxon>
        <taxon>Metazoa</taxon>
        <taxon>Ecdysozoa</taxon>
        <taxon>Arthropoda</taxon>
        <taxon>Hexapoda</taxon>
        <taxon>Insecta</taxon>
        <taxon>Pterygota</taxon>
        <taxon>Neoptera</taxon>
        <taxon>Endopterygota</taxon>
        <taxon>Diptera</taxon>
        <taxon>Nematocera</taxon>
        <taxon>Culicoidea</taxon>
        <taxon>Culicidae</taxon>
        <taxon>Culicinae</taxon>
        <taxon>Culicini</taxon>
        <taxon>Culex</taxon>
        <taxon>Culex</taxon>
    </lineage>
</organism>
<dbReference type="AlphaFoldDB" id="A0A8D8F1K9"/>
<feature type="region of interest" description="Disordered" evidence="1">
    <location>
        <begin position="7"/>
        <end position="40"/>
    </location>
</feature>
<dbReference type="EMBL" id="HBUE01023504">
    <property type="protein sequence ID" value="CAG6453588.1"/>
    <property type="molecule type" value="Transcribed_RNA"/>
</dbReference>
<name>A0A8D8F1K9_CULPI</name>
<reference evidence="2" key="1">
    <citation type="submission" date="2021-05" db="EMBL/GenBank/DDBJ databases">
        <authorList>
            <person name="Alioto T."/>
            <person name="Alioto T."/>
            <person name="Gomez Garrido J."/>
        </authorList>
    </citation>
    <scope>NUCLEOTIDE SEQUENCE</scope>
</reference>
<dbReference type="EMBL" id="HBUE01023501">
    <property type="protein sequence ID" value="CAG6453584.1"/>
    <property type="molecule type" value="Transcribed_RNA"/>
</dbReference>
<accession>A0A8D8F1K9</accession>
<evidence type="ECO:0000313" key="2">
    <source>
        <dbReference type="EMBL" id="CAG6453584.1"/>
    </source>
</evidence>
<proteinExistence type="predicted"/>
<protein>
    <submittedName>
        <fullName evidence="2">(northern house mosquito) hypothetical protein</fullName>
    </submittedName>
</protein>
<sequence length="131" mass="13742">MFRIIPKSVNENGRVCPASPAPRTGGAENQGPQDVHQRGSECGGCHALSKVLVAEPAELRSVHVHQLERSDLQVRVSELYVSVSEFQVQKLHRQNGLLLHGVGRGGIGGGCAGVGRLLGGEFANQGSIVAG</sequence>